<keyword evidence="7" id="KW-0479">Metal-binding</keyword>
<keyword evidence="4" id="KW-0249">Electron transport</keyword>
<keyword evidence="3" id="KW-1003">Cell membrane</keyword>
<proteinExistence type="predicted"/>
<evidence type="ECO:0000256" key="16">
    <source>
        <dbReference type="SAM" id="MobiDB-lite"/>
    </source>
</evidence>
<feature type="transmembrane region" description="Helical" evidence="17">
    <location>
        <begin position="35"/>
        <end position="56"/>
    </location>
</feature>
<dbReference type="GO" id="GO:0016491">
    <property type="term" value="F:oxidoreductase activity"/>
    <property type="evidence" value="ECO:0007669"/>
    <property type="project" value="UniProtKB-KW"/>
</dbReference>
<dbReference type="EMBL" id="CAESAM010000029">
    <property type="protein sequence ID" value="CAB4337555.1"/>
    <property type="molecule type" value="Genomic_DNA"/>
</dbReference>
<keyword evidence="4" id="KW-0679">Respiratory chain</keyword>
<dbReference type="Pfam" id="PF00355">
    <property type="entry name" value="Rieske"/>
    <property type="match status" value="1"/>
</dbReference>
<protein>
    <recommendedName>
        <fullName evidence="14">Rieske iron-sulfur protein</fullName>
    </recommendedName>
</protein>
<name>A0A6J6P9K5_9ZZZZ</name>
<evidence type="ECO:0000256" key="10">
    <source>
        <dbReference type="ARBA" id="ARBA00023004"/>
    </source>
</evidence>
<dbReference type="EMBL" id="CAFBSA010000082">
    <property type="protein sequence ID" value="CAB5149114.1"/>
    <property type="molecule type" value="Genomic_DNA"/>
</dbReference>
<feature type="domain" description="Rieske" evidence="18">
    <location>
        <begin position="221"/>
        <end position="312"/>
    </location>
</feature>
<dbReference type="PROSITE" id="PS51296">
    <property type="entry name" value="RIESKE"/>
    <property type="match status" value="1"/>
</dbReference>
<dbReference type="Pfam" id="PF19297">
    <property type="entry name" value="QcrA_N"/>
    <property type="match status" value="1"/>
</dbReference>
<evidence type="ECO:0000256" key="15">
    <source>
        <dbReference type="ARBA" id="ARBA00034078"/>
    </source>
</evidence>
<dbReference type="EMBL" id="CAFAAW010000047">
    <property type="protein sequence ID" value="CAB4810042.1"/>
    <property type="molecule type" value="Genomic_DNA"/>
</dbReference>
<evidence type="ECO:0000256" key="13">
    <source>
        <dbReference type="ARBA" id="ARBA00023157"/>
    </source>
</evidence>
<feature type="region of interest" description="Disordered" evidence="16">
    <location>
        <begin position="1"/>
        <end position="26"/>
    </location>
</feature>
<evidence type="ECO:0000313" key="24">
    <source>
        <dbReference type="EMBL" id="CAB4810042.1"/>
    </source>
</evidence>
<evidence type="ECO:0000256" key="12">
    <source>
        <dbReference type="ARBA" id="ARBA00023136"/>
    </source>
</evidence>
<evidence type="ECO:0000313" key="19">
    <source>
        <dbReference type="EMBL" id="CAB4337555.1"/>
    </source>
</evidence>
<evidence type="ECO:0000256" key="2">
    <source>
        <dbReference type="ARBA" id="ARBA00022448"/>
    </source>
</evidence>
<evidence type="ECO:0000313" key="23">
    <source>
        <dbReference type="EMBL" id="CAB4695286.1"/>
    </source>
</evidence>
<gene>
    <name evidence="20" type="ORF">UFOPK1509_00434</name>
    <name evidence="21" type="ORF">UFOPK1854_00186</name>
    <name evidence="22" type="ORF">UFOPK2252_00669</name>
    <name evidence="23" type="ORF">UFOPK2592_00445</name>
    <name evidence="24" type="ORF">UFOPK3120_00525</name>
    <name evidence="19" type="ORF">UFOPK4171_00485</name>
    <name evidence="25" type="ORF">UFOPK4442_00526</name>
</gene>
<dbReference type="Gene3D" id="2.102.10.10">
    <property type="entry name" value="Rieske [2Fe-2S] iron-sulphur domain"/>
    <property type="match status" value="1"/>
</dbReference>
<evidence type="ECO:0000256" key="14">
    <source>
        <dbReference type="ARBA" id="ARBA00032409"/>
    </source>
</evidence>
<keyword evidence="5 17" id="KW-0812">Transmembrane</keyword>
<comment type="subcellular location">
    <subcellularLocation>
        <location evidence="1">Cell membrane</location>
        <topology evidence="1">Multi-pass membrane protein</topology>
    </subcellularLocation>
</comment>
<dbReference type="EMBL" id="CAEZXU010000021">
    <property type="protein sequence ID" value="CAB4695286.1"/>
    <property type="molecule type" value="Genomic_DNA"/>
</dbReference>
<keyword evidence="9" id="KW-0560">Oxidoreductase</keyword>
<keyword evidence="10" id="KW-0408">Iron</keyword>
<keyword evidence="8 17" id="KW-1133">Transmembrane helix</keyword>
<reference evidence="23" key="1">
    <citation type="submission" date="2020-05" db="EMBL/GenBank/DDBJ databases">
        <authorList>
            <person name="Chiriac C."/>
            <person name="Salcher M."/>
            <person name="Ghai R."/>
            <person name="Kavagutti S V."/>
        </authorList>
    </citation>
    <scope>NUCLEOTIDE SEQUENCE</scope>
</reference>
<dbReference type="CDD" id="cd03467">
    <property type="entry name" value="Rieske"/>
    <property type="match status" value="1"/>
</dbReference>
<evidence type="ECO:0000256" key="1">
    <source>
        <dbReference type="ARBA" id="ARBA00004651"/>
    </source>
</evidence>
<dbReference type="PRINTS" id="PR00162">
    <property type="entry name" value="RIESKE"/>
</dbReference>
<evidence type="ECO:0000256" key="5">
    <source>
        <dbReference type="ARBA" id="ARBA00022692"/>
    </source>
</evidence>
<dbReference type="EMBL" id="CAEZWN010000056">
    <property type="protein sequence ID" value="CAB4656610.1"/>
    <property type="molecule type" value="Genomic_DNA"/>
</dbReference>
<organism evidence="23">
    <name type="scientific">freshwater metagenome</name>
    <dbReference type="NCBI Taxonomy" id="449393"/>
    <lineage>
        <taxon>unclassified sequences</taxon>
        <taxon>metagenomes</taxon>
        <taxon>ecological metagenomes</taxon>
    </lineage>
</organism>
<dbReference type="InterPro" id="IPR017941">
    <property type="entry name" value="Rieske_2Fe-2S"/>
</dbReference>
<keyword evidence="6" id="KW-0001">2Fe-2S</keyword>
<evidence type="ECO:0000256" key="7">
    <source>
        <dbReference type="ARBA" id="ARBA00022723"/>
    </source>
</evidence>
<dbReference type="EMBL" id="CAEZUT010000011">
    <property type="protein sequence ID" value="CAB4604513.1"/>
    <property type="molecule type" value="Genomic_DNA"/>
</dbReference>
<evidence type="ECO:0000256" key="8">
    <source>
        <dbReference type="ARBA" id="ARBA00022989"/>
    </source>
</evidence>
<evidence type="ECO:0000256" key="17">
    <source>
        <dbReference type="SAM" id="Phobius"/>
    </source>
</evidence>
<keyword evidence="2" id="KW-0813">Transport</keyword>
<evidence type="ECO:0000256" key="6">
    <source>
        <dbReference type="ARBA" id="ARBA00022714"/>
    </source>
</evidence>
<dbReference type="EMBL" id="CAEZSY010000046">
    <property type="protein sequence ID" value="CAB4552839.1"/>
    <property type="molecule type" value="Genomic_DNA"/>
</dbReference>
<evidence type="ECO:0000313" key="22">
    <source>
        <dbReference type="EMBL" id="CAB4656610.1"/>
    </source>
</evidence>
<dbReference type="SUPFAM" id="SSF50022">
    <property type="entry name" value="ISP domain"/>
    <property type="match status" value="1"/>
</dbReference>
<evidence type="ECO:0000313" key="25">
    <source>
        <dbReference type="EMBL" id="CAB5149114.1"/>
    </source>
</evidence>
<feature type="transmembrane region" description="Helical" evidence="17">
    <location>
        <begin position="76"/>
        <end position="96"/>
    </location>
</feature>
<keyword evidence="11" id="KW-0411">Iron-sulfur</keyword>
<dbReference type="GO" id="GO:0005886">
    <property type="term" value="C:plasma membrane"/>
    <property type="evidence" value="ECO:0007669"/>
    <property type="project" value="UniProtKB-SubCell"/>
</dbReference>
<dbReference type="PANTHER" id="PTHR10134">
    <property type="entry name" value="CYTOCHROME B-C1 COMPLEX SUBUNIT RIESKE, MITOCHONDRIAL"/>
    <property type="match status" value="1"/>
</dbReference>
<dbReference type="AlphaFoldDB" id="A0A6J6P9K5"/>
<keyword evidence="13" id="KW-1015">Disulfide bond</keyword>
<accession>A0A6J6P9K5</accession>
<keyword evidence="12 17" id="KW-0472">Membrane</keyword>
<dbReference type="InterPro" id="IPR005805">
    <property type="entry name" value="Rieske_Fe-S_prot_C"/>
</dbReference>
<comment type="cofactor">
    <cofactor evidence="15">
        <name>[2Fe-2S] cluster</name>
        <dbReference type="ChEBI" id="CHEBI:190135"/>
    </cofactor>
</comment>
<dbReference type="InterPro" id="IPR045603">
    <property type="entry name" value="QcrA_N"/>
</dbReference>
<evidence type="ECO:0000313" key="20">
    <source>
        <dbReference type="EMBL" id="CAB4552839.1"/>
    </source>
</evidence>
<dbReference type="InterPro" id="IPR014349">
    <property type="entry name" value="Rieske_Fe-S_prot"/>
</dbReference>
<evidence type="ECO:0000256" key="3">
    <source>
        <dbReference type="ARBA" id="ARBA00022475"/>
    </source>
</evidence>
<sequence length="330" mass="36405">MANDLTPLSDPGLPKHVHRKADHDPKAEKRAEQQVAILFALSAVGTILFIYSYIFIKTDLFVFLPLLGNTNAHQLGLGMGLTIALLGIGFGAVHWAKTLMSDTEVIAERHEFRSSDEDRAEFVKTVKERSAEAGLGRRSLIKRTLGISVGLVGLSPILLLRDLGPLPKKQLEETSWRTGTRLVTDPGDRPIKASDLEVGAVAQVLPELRMGQKRTLEDIGKDAVLLIRLRPEEFQLDAERKSWTHEGIIAFSKICSHMGCAVALYEQQTKHLLCPCHQSTFDVTRAAKVIFGPAARPLPQLAITVDAQGYLIAQQPFNESVGPSYWERSS</sequence>
<evidence type="ECO:0000313" key="21">
    <source>
        <dbReference type="EMBL" id="CAB4604513.1"/>
    </source>
</evidence>
<dbReference type="GO" id="GO:0046872">
    <property type="term" value="F:metal ion binding"/>
    <property type="evidence" value="ECO:0007669"/>
    <property type="project" value="UniProtKB-KW"/>
</dbReference>
<dbReference type="GO" id="GO:0051537">
    <property type="term" value="F:2 iron, 2 sulfur cluster binding"/>
    <property type="evidence" value="ECO:0007669"/>
    <property type="project" value="UniProtKB-KW"/>
</dbReference>
<evidence type="ECO:0000256" key="11">
    <source>
        <dbReference type="ARBA" id="ARBA00023014"/>
    </source>
</evidence>
<evidence type="ECO:0000256" key="9">
    <source>
        <dbReference type="ARBA" id="ARBA00023002"/>
    </source>
</evidence>
<evidence type="ECO:0000256" key="4">
    <source>
        <dbReference type="ARBA" id="ARBA00022660"/>
    </source>
</evidence>
<evidence type="ECO:0000259" key="18">
    <source>
        <dbReference type="PROSITE" id="PS51296"/>
    </source>
</evidence>
<dbReference type="InterPro" id="IPR036922">
    <property type="entry name" value="Rieske_2Fe-2S_sf"/>
</dbReference>